<reference evidence="2" key="1">
    <citation type="submission" date="2023-08" db="EMBL/GenBank/DDBJ databases">
        <title>A de novo genome assembly of Solanum verrucosum Schlechtendal, a Mexican diploid species geographically isolated from the other diploid A-genome species in potato relatives.</title>
        <authorList>
            <person name="Hosaka K."/>
        </authorList>
    </citation>
    <scope>NUCLEOTIDE SEQUENCE</scope>
    <source>
        <tissue evidence="2">Young leaves</tissue>
    </source>
</reference>
<organism evidence="2 3">
    <name type="scientific">Solanum verrucosum</name>
    <dbReference type="NCBI Taxonomy" id="315347"/>
    <lineage>
        <taxon>Eukaryota</taxon>
        <taxon>Viridiplantae</taxon>
        <taxon>Streptophyta</taxon>
        <taxon>Embryophyta</taxon>
        <taxon>Tracheophyta</taxon>
        <taxon>Spermatophyta</taxon>
        <taxon>Magnoliopsida</taxon>
        <taxon>eudicotyledons</taxon>
        <taxon>Gunneridae</taxon>
        <taxon>Pentapetalae</taxon>
        <taxon>asterids</taxon>
        <taxon>lamiids</taxon>
        <taxon>Solanales</taxon>
        <taxon>Solanaceae</taxon>
        <taxon>Solanoideae</taxon>
        <taxon>Solaneae</taxon>
        <taxon>Solanum</taxon>
    </lineage>
</organism>
<name>A0AAF0PRF3_SOLVR</name>
<evidence type="ECO:0000313" key="2">
    <source>
        <dbReference type="EMBL" id="WMV08540.1"/>
    </source>
</evidence>
<proteinExistence type="predicted"/>
<keyword evidence="1" id="KW-1133">Transmembrane helix</keyword>
<dbReference type="EMBL" id="CP133612">
    <property type="protein sequence ID" value="WMV08540.1"/>
    <property type="molecule type" value="Genomic_DNA"/>
</dbReference>
<evidence type="ECO:0000313" key="3">
    <source>
        <dbReference type="Proteomes" id="UP001234989"/>
    </source>
</evidence>
<dbReference type="Proteomes" id="UP001234989">
    <property type="component" value="Chromosome 1"/>
</dbReference>
<accession>A0AAF0PRF3</accession>
<feature type="transmembrane region" description="Helical" evidence="1">
    <location>
        <begin position="129"/>
        <end position="149"/>
    </location>
</feature>
<gene>
    <name evidence="2" type="ORF">MTR67_001925</name>
</gene>
<evidence type="ECO:0000256" key="1">
    <source>
        <dbReference type="SAM" id="Phobius"/>
    </source>
</evidence>
<feature type="transmembrane region" description="Helical" evidence="1">
    <location>
        <begin position="6"/>
        <end position="23"/>
    </location>
</feature>
<keyword evidence="3" id="KW-1185">Reference proteome</keyword>
<keyword evidence="1" id="KW-0472">Membrane</keyword>
<keyword evidence="1" id="KW-0812">Transmembrane</keyword>
<feature type="transmembrane region" description="Helical" evidence="1">
    <location>
        <begin position="94"/>
        <end position="114"/>
    </location>
</feature>
<protein>
    <submittedName>
        <fullName evidence="2">Uncharacterized protein</fullName>
    </submittedName>
</protein>
<dbReference type="AlphaFoldDB" id="A0AAF0PRF3"/>
<sequence length="325" mass="36988">MVFSFGVLTAHFLCFILRVLRLLDFVLRGYDLEDFEGSCPVCIPVHPVSWPYWCFALQSGDYQASKFGFGVHPVDHVSCHFGACTAIWIFKKRVLCNLILFGISSDLSCMAIVIRESRVKGSRSTDQRSGFVGAVVFVNFLILLYRFILKFDLEVSSHFCWFLEASKDFLFRLWQFLSGSTRAIAYRAVNSSFHGVVVFCAITTCDLGRDRSLVQMVMFFDHPIDECGDTVMDVQIWKFQSLVYQHVILCHLLVFLVLPHQSGYCPGFDKRGFSVSCMAISSDYLADLEFVRFALNCSLLSDHATIGYRTVNYSFHGVVVFVRLC</sequence>